<accession>A0A1H6ANK1</accession>
<protein>
    <submittedName>
        <fullName evidence="10">Deferrochelatase/peroxidase EfeB</fullName>
    </submittedName>
</protein>
<reference evidence="10 11" key="1">
    <citation type="submission" date="2016-10" db="EMBL/GenBank/DDBJ databases">
        <authorList>
            <person name="de Groot N.N."/>
        </authorList>
    </citation>
    <scope>NUCLEOTIDE SEQUENCE [LARGE SCALE GENOMIC DNA]</scope>
    <source>
        <strain evidence="10 11">CGMCC 4.2023</strain>
    </source>
</reference>
<evidence type="ECO:0000259" key="9">
    <source>
        <dbReference type="Pfam" id="PF20628"/>
    </source>
</evidence>
<feature type="non-terminal residue" evidence="10">
    <location>
        <position position="1"/>
    </location>
</feature>
<evidence type="ECO:0000313" key="10">
    <source>
        <dbReference type="EMBL" id="SEG49647.1"/>
    </source>
</evidence>
<dbReference type="GO" id="GO:0020037">
    <property type="term" value="F:heme binding"/>
    <property type="evidence" value="ECO:0007669"/>
    <property type="project" value="InterPro"/>
</dbReference>
<evidence type="ECO:0000256" key="5">
    <source>
        <dbReference type="ARBA" id="ARBA00022729"/>
    </source>
</evidence>
<organism evidence="10 11">
    <name type="scientific">Actinacidiphila yanglinensis</name>
    <dbReference type="NCBI Taxonomy" id="310779"/>
    <lineage>
        <taxon>Bacteria</taxon>
        <taxon>Bacillati</taxon>
        <taxon>Actinomycetota</taxon>
        <taxon>Actinomycetes</taxon>
        <taxon>Kitasatosporales</taxon>
        <taxon>Streptomycetaceae</taxon>
        <taxon>Actinacidiphila</taxon>
    </lineage>
</organism>
<evidence type="ECO:0000256" key="1">
    <source>
        <dbReference type="ARBA" id="ARBA00001970"/>
    </source>
</evidence>
<proteinExistence type="inferred from homology"/>
<keyword evidence="6" id="KW-0560">Oxidoreductase</keyword>
<keyword evidence="7" id="KW-0408">Iron</keyword>
<dbReference type="GO" id="GO:0004601">
    <property type="term" value="F:peroxidase activity"/>
    <property type="evidence" value="ECO:0007669"/>
    <property type="project" value="UniProtKB-KW"/>
</dbReference>
<dbReference type="SUPFAM" id="SSF54909">
    <property type="entry name" value="Dimeric alpha+beta barrel"/>
    <property type="match status" value="1"/>
</dbReference>
<sequence>HEFDTPHFAQDPMGDVIPLDSHIRVANPRTPKTDDSRILRRGYNYDRGMDTDGNLDMGLIFICYQQDLERQFTTVQKRLAGEPLVDYITPFGGGYFFALPGVKDRTDWLGSTMLA</sequence>
<dbReference type="PANTHER" id="PTHR30521">
    <property type="entry name" value="DEFERROCHELATASE/PEROXIDASE"/>
    <property type="match status" value="1"/>
</dbReference>
<evidence type="ECO:0000256" key="4">
    <source>
        <dbReference type="ARBA" id="ARBA00022723"/>
    </source>
</evidence>
<dbReference type="GO" id="GO:0005829">
    <property type="term" value="C:cytosol"/>
    <property type="evidence" value="ECO:0007669"/>
    <property type="project" value="TreeGrafter"/>
</dbReference>
<evidence type="ECO:0000256" key="8">
    <source>
        <dbReference type="ARBA" id="ARBA00025737"/>
    </source>
</evidence>
<feature type="domain" description="Dyp-type peroxidase C-terminal" evidence="9">
    <location>
        <begin position="12"/>
        <end position="103"/>
    </location>
</feature>
<dbReference type="InterPro" id="IPR011008">
    <property type="entry name" value="Dimeric_a/b-barrel"/>
</dbReference>
<comment type="cofactor">
    <cofactor evidence="1">
        <name>heme b</name>
        <dbReference type="ChEBI" id="CHEBI:60344"/>
    </cofactor>
</comment>
<dbReference type="Proteomes" id="UP000236754">
    <property type="component" value="Unassembled WGS sequence"/>
</dbReference>
<keyword evidence="4" id="KW-0479">Metal-binding</keyword>
<dbReference type="PROSITE" id="PS51404">
    <property type="entry name" value="DYP_PEROXIDASE"/>
    <property type="match status" value="1"/>
</dbReference>
<dbReference type="Pfam" id="PF20628">
    <property type="entry name" value="Dyp_perox_C"/>
    <property type="match status" value="1"/>
</dbReference>
<dbReference type="AlphaFoldDB" id="A0A1H6ANK1"/>
<dbReference type="InterPro" id="IPR048328">
    <property type="entry name" value="Dyp_perox_C"/>
</dbReference>
<evidence type="ECO:0000256" key="7">
    <source>
        <dbReference type="ARBA" id="ARBA00023004"/>
    </source>
</evidence>
<dbReference type="PANTHER" id="PTHR30521:SF4">
    <property type="entry name" value="DEFERROCHELATASE"/>
    <property type="match status" value="1"/>
</dbReference>
<keyword evidence="3" id="KW-0349">Heme</keyword>
<dbReference type="InterPro" id="IPR006314">
    <property type="entry name" value="Dyp_peroxidase"/>
</dbReference>
<keyword evidence="5" id="KW-0732">Signal</keyword>
<comment type="similarity">
    <text evidence="8">Belongs to the DyP-type peroxidase family.</text>
</comment>
<keyword evidence="2 10" id="KW-0575">Peroxidase</keyword>
<dbReference type="GO" id="GO:0046872">
    <property type="term" value="F:metal ion binding"/>
    <property type="evidence" value="ECO:0007669"/>
    <property type="project" value="UniProtKB-KW"/>
</dbReference>
<dbReference type="EMBL" id="FNVU01000005">
    <property type="protein sequence ID" value="SEG49647.1"/>
    <property type="molecule type" value="Genomic_DNA"/>
</dbReference>
<evidence type="ECO:0000256" key="2">
    <source>
        <dbReference type="ARBA" id="ARBA00022559"/>
    </source>
</evidence>
<evidence type="ECO:0000256" key="6">
    <source>
        <dbReference type="ARBA" id="ARBA00023002"/>
    </source>
</evidence>
<gene>
    <name evidence="10" type="ORF">SAMN05216223_105495</name>
</gene>
<keyword evidence="11" id="KW-1185">Reference proteome</keyword>
<name>A0A1H6ANK1_9ACTN</name>
<evidence type="ECO:0000256" key="3">
    <source>
        <dbReference type="ARBA" id="ARBA00022617"/>
    </source>
</evidence>
<evidence type="ECO:0000313" key="11">
    <source>
        <dbReference type="Proteomes" id="UP000236754"/>
    </source>
</evidence>